<evidence type="ECO:0000256" key="6">
    <source>
        <dbReference type="ARBA" id="ARBA00023004"/>
    </source>
</evidence>
<dbReference type="EMBL" id="AZAC01000002">
    <property type="protein sequence ID" value="KIX15734.1"/>
    <property type="molecule type" value="Genomic_DNA"/>
</dbReference>
<evidence type="ECO:0000256" key="2">
    <source>
        <dbReference type="ARBA" id="ARBA00022505"/>
    </source>
</evidence>
<dbReference type="STRING" id="1429043.X474_02850"/>
<keyword evidence="4" id="KW-0732">Signal</keyword>
<dbReference type="InterPro" id="IPR050612">
    <property type="entry name" value="Prok_Mopterin_Oxidored"/>
</dbReference>
<dbReference type="Gene3D" id="2.20.25.90">
    <property type="entry name" value="ADC-like domains"/>
    <property type="match status" value="1"/>
</dbReference>
<accession>A0A0D2JC65</accession>
<keyword evidence="7" id="KW-0411">Iron-sulfur</keyword>
<dbReference type="PANTHER" id="PTHR43742:SF9">
    <property type="entry name" value="TETRATHIONATE REDUCTASE SUBUNIT A"/>
    <property type="match status" value="1"/>
</dbReference>
<dbReference type="SUPFAM" id="SSF50692">
    <property type="entry name" value="ADC-like"/>
    <property type="match status" value="1"/>
</dbReference>
<dbReference type="Gene3D" id="2.40.40.20">
    <property type="match status" value="1"/>
</dbReference>
<proteinExistence type="predicted"/>
<comment type="caution">
    <text evidence="9">The sequence shown here is derived from an EMBL/GenBank/DDBJ whole genome shotgun (WGS) entry which is preliminary data.</text>
</comment>
<evidence type="ECO:0000256" key="1">
    <source>
        <dbReference type="ARBA" id="ARBA00022485"/>
    </source>
</evidence>
<evidence type="ECO:0000256" key="4">
    <source>
        <dbReference type="ARBA" id="ARBA00022729"/>
    </source>
</evidence>
<dbReference type="GO" id="GO:0016491">
    <property type="term" value="F:oxidoreductase activity"/>
    <property type="evidence" value="ECO:0007669"/>
    <property type="project" value="UniProtKB-KW"/>
</dbReference>
<sequence length="854" mass="95767">MDISRRRFITAGAAGLVLSSGFPFRNLRAAWAFGEHPQEKLPYRITKKIPQVCARACEADCAYNVVMAVDPATGLERAITLEGRPEDPVSRGKYCIKGLGFVDSIYNPDRLMVTLKRTNPKRGINEDPGWVVMKTETAVNEFIDRLKKYKPEEMVMCSPGDPYTNRLAQSMGVTRADQRTECFGTHYYINCLTVTNPPNAVYSSTYTPSHHIAGYDFIDSKYEIWFGFDSFSKVGKAGVLNHLAESKAKKCKRVMFNPLRTTLADSFASEQYDIRPGTDLSVALAMIRIIVGEKLYNRQFMTKSSDAPALIDEKTGLHLESDDGRWLAWSISGKKAMNIDECKDPALEGGPYTFTLKGKRVTARPVLAHLLKGAEGCTPEWAEGISGVPAADTARIAREFAAAAPRAFVPALKRDAAGPNYANSWKLRHCINIMNFLTGAMDHEGGVLLLHDVKIPWLDDVAPLRKPYPPQPKNPADGRNNFPVTWDIYKNKDFSAPGHYGTLGYQLYNGVQTKVVFFRNPHRGLFAMIQPQMLEAALEKMELVADWNLYLDDLGYWCDYVFAAGHQYEGGKLDLRLYYPKYPCLVGGSAVQKSPGDQIGWGTLAKKIGLELAPDYWTTDGSRDPAKLIKDTRSDEAVKAVGAASSYKEFMEKGGFWIDKSKPYENYGNITKLSFGAPHGRVRIYVDEFVKAGYDPTPRWTERWHQPEGEYKFSLLVTRAPWIMHADPNFINNPILKILTERNFMDCVWIHPESAKKAGIAEGDKVLLENNPKFMTQLPRPVLAKAHLTERVSRNCVLTFHGIGHRAKNLRYGGKGWGYRDGDLVPQKNPKLVKKYDATGMGWVEDVHVKISKA</sequence>
<evidence type="ECO:0000313" key="9">
    <source>
        <dbReference type="EMBL" id="KIX15734.1"/>
    </source>
</evidence>
<dbReference type="InParanoid" id="A0A0D2JC65"/>
<dbReference type="Gene3D" id="3.30.2070.10">
    <property type="entry name" value="Formate dehydrogenase/DMSO reductase"/>
    <property type="match status" value="1"/>
</dbReference>
<keyword evidence="3" id="KW-0479">Metal-binding</keyword>
<evidence type="ECO:0000259" key="8">
    <source>
        <dbReference type="PROSITE" id="PS51669"/>
    </source>
</evidence>
<dbReference type="GO" id="GO:0043546">
    <property type="term" value="F:molybdopterin cofactor binding"/>
    <property type="evidence" value="ECO:0007669"/>
    <property type="project" value="InterPro"/>
</dbReference>
<dbReference type="Gene3D" id="3.40.228.10">
    <property type="entry name" value="Dimethylsulfoxide Reductase, domain 2"/>
    <property type="match status" value="2"/>
</dbReference>
<dbReference type="Proteomes" id="UP000032233">
    <property type="component" value="Unassembled WGS sequence"/>
</dbReference>
<protein>
    <recommendedName>
        <fullName evidence="8">4Fe-4S Mo/W bis-MGD-type domain-containing protein</fullName>
    </recommendedName>
</protein>
<keyword evidence="2" id="KW-0500">Molybdenum</keyword>
<evidence type="ECO:0000256" key="7">
    <source>
        <dbReference type="ARBA" id="ARBA00023014"/>
    </source>
</evidence>
<evidence type="ECO:0000256" key="5">
    <source>
        <dbReference type="ARBA" id="ARBA00023002"/>
    </source>
</evidence>
<dbReference type="Pfam" id="PF01568">
    <property type="entry name" value="Molydop_binding"/>
    <property type="match status" value="1"/>
</dbReference>
<feature type="domain" description="4Fe-4S Mo/W bis-MGD-type" evidence="8">
    <location>
        <begin position="46"/>
        <end position="109"/>
    </location>
</feature>
<keyword evidence="10" id="KW-1185">Reference proteome</keyword>
<dbReference type="SUPFAM" id="SSF53706">
    <property type="entry name" value="Formate dehydrogenase/DMSO reductase, domains 1-3"/>
    <property type="match status" value="1"/>
</dbReference>
<dbReference type="AlphaFoldDB" id="A0A0D2JC65"/>
<dbReference type="RefSeq" id="WP_044346553.1">
    <property type="nucleotide sequence ID" value="NZ_AZAC01000002.1"/>
</dbReference>
<gene>
    <name evidence="9" type="ORF">X474_02850</name>
</gene>
<dbReference type="PROSITE" id="PS51318">
    <property type="entry name" value="TAT"/>
    <property type="match status" value="1"/>
</dbReference>
<dbReference type="InterPro" id="IPR006311">
    <property type="entry name" value="TAT_signal"/>
</dbReference>
<keyword evidence="6" id="KW-0408">Iron</keyword>
<reference evidence="9 10" key="1">
    <citation type="submission" date="2013-11" db="EMBL/GenBank/DDBJ databases">
        <title>Metagenomic analysis of a methanogenic consortium involved in long chain n-alkane degradation.</title>
        <authorList>
            <person name="Davidova I.A."/>
            <person name="Callaghan A.V."/>
            <person name="Wawrik B."/>
            <person name="Pruitt S."/>
            <person name="Marks C."/>
            <person name="Duncan K.E."/>
            <person name="Suflita J.M."/>
        </authorList>
    </citation>
    <scope>NUCLEOTIDE SEQUENCE [LARGE SCALE GENOMIC DNA]</scope>
    <source>
        <strain evidence="9 10">SPR</strain>
    </source>
</reference>
<dbReference type="GO" id="GO:0051539">
    <property type="term" value="F:4 iron, 4 sulfur cluster binding"/>
    <property type="evidence" value="ECO:0007669"/>
    <property type="project" value="UniProtKB-KW"/>
</dbReference>
<dbReference type="PANTHER" id="PTHR43742">
    <property type="entry name" value="TRIMETHYLAMINE-N-OXIDE REDUCTASE"/>
    <property type="match status" value="1"/>
</dbReference>
<dbReference type="InterPro" id="IPR006657">
    <property type="entry name" value="MoPterin_dinucl-bd_dom"/>
</dbReference>
<name>A0A0D2JC65_9BACT</name>
<dbReference type="Gene3D" id="3.40.50.740">
    <property type="match status" value="2"/>
</dbReference>
<evidence type="ECO:0000313" key="10">
    <source>
        <dbReference type="Proteomes" id="UP000032233"/>
    </source>
</evidence>
<keyword evidence="1" id="KW-0004">4Fe-4S</keyword>
<dbReference type="PROSITE" id="PS51669">
    <property type="entry name" value="4FE4S_MOW_BIS_MGD"/>
    <property type="match status" value="1"/>
</dbReference>
<keyword evidence="5" id="KW-0560">Oxidoreductase</keyword>
<evidence type="ECO:0000256" key="3">
    <source>
        <dbReference type="ARBA" id="ARBA00022723"/>
    </source>
</evidence>
<dbReference type="InterPro" id="IPR006963">
    <property type="entry name" value="Mopterin_OxRdtase_4Fe-4S_dom"/>
</dbReference>
<dbReference type="InterPro" id="IPR009010">
    <property type="entry name" value="Asp_de-COase-like_dom_sf"/>
</dbReference>
<dbReference type="GO" id="GO:0046872">
    <property type="term" value="F:metal ion binding"/>
    <property type="evidence" value="ECO:0007669"/>
    <property type="project" value="UniProtKB-KW"/>
</dbReference>
<organism evidence="9 10">
    <name type="scientific">Dethiosulfatarculus sandiegensis</name>
    <dbReference type="NCBI Taxonomy" id="1429043"/>
    <lineage>
        <taxon>Bacteria</taxon>
        <taxon>Pseudomonadati</taxon>
        <taxon>Thermodesulfobacteriota</taxon>
        <taxon>Desulfarculia</taxon>
        <taxon>Desulfarculales</taxon>
        <taxon>Desulfarculaceae</taxon>
        <taxon>Dethiosulfatarculus</taxon>
    </lineage>
</organism>